<dbReference type="Pfam" id="PF12169">
    <property type="entry name" value="DNA_pol3_gamma3"/>
    <property type="match status" value="1"/>
</dbReference>
<dbReference type="InterPro" id="IPR027417">
    <property type="entry name" value="P-loop_NTPase"/>
</dbReference>
<dbReference type="Gene3D" id="3.40.50.300">
    <property type="entry name" value="P-loop containing nucleotide triphosphate hydrolases"/>
    <property type="match status" value="1"/>
</dbReference>
<keyword evidence="15" id="KW-1185">Reference proteome</keyword>
<dbReference type="Gene3D" id="1.10.8.60">
    <property type="match status" value="1"/>
</dbReference>
<feature type="region of interest" description="Disordered" evidence="12">
    <location>
        <begin position="415"/>
        <end position="434"/>
    </location>
</feature>
<dbReference type="CDD" id="cd18137">
    <property type="entry name" value="HLD_clamp_pol_III_gamma_tau"/>
    <property type="match status" value="1"/>
</dbReference>
<dbReference type="InterPro" id="IPR008921">
    <property type="entry name" value="DNA_pol3_clamp-load_cplx_C"/>
</dbReference>
<dbReference type="Gene3D" id="1.20.272.10">
    <property type="match status" value="1"/>
</dbReference>
<keyword evidence="6" id="KW-0479">Metal-binding</keyword>
<dbReference type="InterPro" id="IPR050238">
    <property type="entry name" value="DNA_Rep/Repair_Clamp_Loader"/>
</dbReference>
<evidence type="ECO:0000256" key="7">
    <source>
        <dbReference type="ARBA" id="ARBA00022741"/>
    </source>
</evidence>
<dbReference type="Proteomes" id="UP000009320">
    <property type="component" value="Unassembled WGS sequence"/>
</dbReference>
<evidence type="ECO:0000256" key="4">
    <source>
        <dbReference type="ARBA" id="ARBA00022695"/>
    </source>
</evidence>
<dbReference type="NCBIfam" id="TIGR02397">
    <property type="entry name" value="dnaX_nterm"/>
    <property type="match status" value="1"/>
</dbReference>
<feature type="domain" description="AAA+ ATPase" evidence="13">
    <location>
        <begin position="37"/>
        <end position="179"/>
    </location>
</feature>
<dbReference type="GeneID" id="82846437"/>
<dbReference type="InterPro" id="IPR012763">
    <property type="entry name" value="DNA_pol_III_sug/sutau_N"/>
</dbReference>
<evidence type="ECO:0000256" key="2">
    <source>
        <dbReference type="ARBA" id="ARBA00012417"/>
    </source>
</evidence>
<keyword evidence="5" id="KW-0235">DNA replication</keyword>
<evidence type="ECO:0000256" key="12">
    <source>
        <dbReference type="SAM" id="MobiDB-lite"/>
    </source>
</evidence>
<dbReference type="Pfam" id="PF13177">
    <property type="entry name" value="DNA_pol3_delta2"/>
    <property type="match status" value="1"/>
</dbReference>
<dbReference type="STRING" id="1423758.FC41_GL001405"/>
<keyword evidence="10" id="KW-0239">DNA-directed DNA polymerase</keyword>
<accession>I7KGC9</accession>
<comment type="caution">
    <text evidence="14">The sequence shown here is derived from an EMBL/GenBank/DDBJ whole genome shotgun (WGS) entry which is preliminary data.</text>
</comment>
<dbReference type="FunFam" id="3.40.50.300:FF:000014">
    <property type="entry name" value="DNA polymerase III subunit gamma/tau"/>
    <property type="match status" value="1"/>
</dbReference>
<feature type="compositionally biased region" description="Polar residues" evidence="12">
    <location>
        <begin position="416"/>
        <end position="429"/>
    </location>
</feature>
<dbReference type="InterPro" id="IPR045085">
    <property type="entry name" value="HLD_clamp_pol_III_gamma_tau"/>
</dbReference>
<dbReference type="PATRIC" id="fig|1423758.3.peg.1421"/>
<organism evidence="14 15">
    <name type="scientific">Lactobacillus hominis DSM 23910 = CRBIP 24.179</name>
    <dbReference type="NCBI Taxonomy" id="1423758"/>
    <lineage>
        <taxon>Bacteria</taxon>
        <taxon>Bacillati</taxon>
        <taxon>Bacillota</taxon>
        <taxon>Bacilli</taxon>
        <taxon>Lactobacillales</taxon>
        <taxon>Lactobacillaceae</taxon>
        <taxon>Lactobacillus</taxon>
    </lineage>
</organism>
<evidence type="ECO:0000259" key="13">
    <source>
        <dbReference type="SMART" id="SM00382"/>
    </source>
</evidence>
<keyword evidence="9" id="KW-0067">ATP-binding</keyword>
<proteinExistence type="inferred from homology"/>
<dbReference type="GO" id="GO:0006261">
    <property type="term" value="P:DNA-templated DNA replication"/>
    <property type="evidence" value="ECO:0007669"/>
    <property type="project" value="TreeGrafter"/>
</dbReference>
<dbReference type="SUPFAM" id="SSF52540">
    <property type="entry name" value="P-loop containing nucleoside triphosphate hydrolases"/>
    <property type="match status" value="1"/>
</dbReference>
<dbReference type="PRINTS" id="PR00300">
    <property type="entry name" value="CLPPROTEASEA"/>
</dbReference>
<dbReference type="NCBIfam" id="NF004046">
    <property type="entry name" value="PRK05563.1"/>
    <property type="match status" value="1"/>
</dbReference>
<dbReference type="InterPro" id="IPR022754">
    <property type="entry name" value="DNA_pol_III_gamma-3"/>
</dbReference>
<keyword evidence="8" id="KW-0862">Zinc</keyword>
<dbReference type="GO" id="GO:0003677">
    <property type="term" value="F:DNA binding"/>
    <property type="evidence" value="ECO:0007669"/>
    <property type="project" value="InterPro"/>
</dbReference>
<evidence type="ECO:0000256" key="5">
    <source>
        <dbReference type="ARBA" id="ARBA00022705"/>
    </source>
</evidence>
<name>I7KGC9_9LACO</name>
<evidence type="ECO:0000256" key="3">
    <source>
        <dbReference type="ARBA" id="ARBA00022679"/>
    </source>
</evidence>
<comment type="similarity">
    <text evidence="1">Belongs to the DnaX/STICHEL family.</text>
</comment>
<dbReference type="CDD" id="cd00009">
    <property type="entry name" value="AAA"/>
    <property type="match status" value="1"/>
</dbReference>
<dbReference type="EMBL" id="CAKE01000002">
    <property type="protein sequence ID" value="CCI81160.1"/>
    <property type="molecule type" value="Genomic_DNA"/>
</dbReference>
<keyword evidence="3 14" id="KW-0808">Transferase</keyword>
<reference evidence="14 15" key="1">
    <citation type="submission" date="2012-06" db="EMBL/GenBank/DDBJ databases">
        <title>Draft Genome Sequence of Lactobacillus hominis Strain CRBIP 24.179T, isolated from human intestine.</title>
        <authorList>
            <person name="Cousin S."/>
            <person name="Ma L."/>
            <person name="Bizet C."/>
            <person name="Loux V."/>
            <person name="Bouchier C."/>
            <person name="Clermont D."/>
            <person name="Creno S."/>
        </authorList>
    </citation>
    <scope>NUCLEOTIDE SEQUENCE [LARGE SCALE GENOMIC DNA]</scope>
    <source>
        <strain evidence="15">CRBIP 24.179T</strain>
    </source>
</reference>
<evidence type="ECO:0000256" key="11">
    <source>
        <dbReference type="ARBA" id="ARBA00049244"/>
    </source>
</evidence>
<keyword evidence="4 14" id="KW-0548">Nucleotidyltransferase</keyword>
<dbReference type="InterPro" id="IPR001270">
    <property type="entry name" value="ClpA/B"/>
</dbReference>
<dbReference type="PANTHER" id="PTHR11669:SF0">
    <property type="entry name" value="PROTEIN STICHEL-LIKE 2"/>
    <property type="match status" value="1"/>
</dbReference>
<evidence type="ECO:0000256" key="8">
    <source>
        <dbReference type="ARBA" id="ARBA00022833"/>
    </source>
</evidence>
<dbReference type="eggNOG" id="COG2812">
    <property type="taxonomic scope" value="Bacteria"/>
</dbReference>
<dbReference type="FunFam" id="1.10.8.60:FF:000013">
    <property type="entry name" value="DNA polymerase III subunit gamma/tau"/>
    <property type="match status" value="1"/>
</dbReference>
<dbReference type="InterPro" id="IPR003593">
    <property type="entry name" value="AAA+_ATPase"/>
</dbReference>
<protein>
    <recommendedName>
        <fullName evidence="2">DNA-directed DNA polymerase</fullName>
        <ecNumber evidence="2">2.7.7.7</ecNumber>
    </recommendedName>
</protein>
<keyword evidence="7" id="KW-0547">Nucleotide-binding</keyword>
<dbReference type="AlphaFoldDB" id="I7KGC9"/>
<dbReference type="OrthoDB" id="9810148at2"/>
<dbReference type="RefSeq" id="WP_008469806.1">
    <property type="nucleotide sequence ID" value="NZ_AYZP01000003.1"/>
</dbReference>
<evidence type="ECO:0000256" key="9">
    <source>
        <dbReference type="ARBA" id="ARBA00022840"/>
    </source>
</evidence>
<sequence>MAYQALYRKWRPRTFDAVVGQEAITDTLKNAIKRQKISHAFLFAGPRGTGKTSCAKIFAKALNCTNLQDGEPCNECANCKAADQGSLNDIIEIDAASNNGVDEIREIRDKVKYAPTQGKYKVYIIDEVHMLSMGAFNALLKTLEEPPEHVVFILATTELQKVPATIISRTQRYTFKRIDSQDLVSRMTYILNQEGVEFEPKALDIIAQVADGGMRDALSILDQILSYDQDKIKYEDALKITGFADQEKIENLLLDLANQKSDVALKTVKELLDNGASSKNILDEIIALSVKVMMALKGDTAQTFFTENYQDKIKGIAVNKLSQIVDLANQALNDLRYTNQQQIPLDVFVVKTSQDAPVAQASNNSATSSVDSREITDLKKQILDLQTKLDNLLKSNTQVGSQTANFSGKIKGDFKFNSQPNQKADTNTQTEEKPKAIKRKLNNSKVSQDSNRKQVYHVLENATKQDIATIKDIWPDLLSTLAVSQRAVLEVLEPVAASSKQVVLKCKYELWFERANKDNALINELEAKIATLTKHNYDIVLVADSSWLQVRKDFVASHKEELLAKKLQKIDHKEQEAKKDADNNVTKEQKKQVVDKAKELFGDLVTIKDE</sequence>
<evidence type="ECO:0000256" key="10">
    <source>
        <dbReference type="ARBA" id="ARBA00022932"/>
    </source>
</evidence>
<dbReference type="SUPFAM" id="SSF48019">
    <property type="entry name" value="post-AAA+ oligomerization domain-like"/>
    <property type="match status" value="1"/>
</dbReference>
<dbReference type="GO" id="GO:0009360">
    <property type="term" value="C:DNA polymerase III complex"/>
    <property type="evidence" value="ECO:0007669"/>
    <property type="project" value="InterPro"/>
</dbReference>
<comment type="catalytic activity">
    <reaction evidence="11">
        <text>DNA(n) + a 2'-deoxyribonucleoside 5'-triphosphate = DNA(n+1) + diphosphate</text>
        <dbReference type="Rhea" id="RHEA:22508"/>
        <dbReference type="Rhea" id="RHEA-COMP:17339"/>
        <dbReference type="Rhea" id="RHEA-COMP:17340"/>
        <dbReference type="ChEBI" id="CHEBI:33019"/>
        <dbReference type="ChEBI" id="CHEBI:61560"/>
        <dbReference type="ChEBI" id="CHEBI:173112"/>
        <dbReference type="EC" id="2.7.7.7"/>
    </reaction>
</comment>
<dbReference type="GO" id="GO:0003887">
    <property type="term" value="F:DNA-directed DNA polymerase activity"/>
    <property type="evidence" value="ECO:0007669"/>
    <property type="project" value="UniProtKB-KW"/>
</dbReference>
<dbReference type="PANTHER" id="PTHR11669">
    <property type="entry name" value="REPLICATION FACTOR C / DNA POLYMERASE III GAMMA-TAU SUBUNIT"/>
    <property type="match status" value="1"/>
</dbReference>
<evidence type="ECO:0000313" key="14">
    <source>
        <dbReference type="EMBL" id="CCI81160.1"/>
    </source>
</evidence>
<evidence type="ECO:0000256" key="6">
    <source>
        <dbReference type="ARBA" id="ARBA00022723"/>
    </source>
</evidence>
<gene>
    <name evidence="14" type="ORF">BN55_06270</name>
</gene>
<dbReference type="EC" id="2.7.7.7" evidence="2"/>
<dbReference type="SMART" id="SM00382">
    <property type="entry name" value="AAA"/>
    <property type="match status" value="1"/>
</dbReference>
<dbReference type="Pfam" id="PF22608">
    <property type="entry name" value="DNAX_ATPase_lid"/>
    <property type="match status" value="1"/>
</dbReference>
<evidence type="ECO:0000256" key="1">
    <source>
        <dbReference type="ARBA" id="ARBA00006360"/>
    </source>
</evidence>
<feature type="region of interest" description="Disordered" evidence="12">
    <location>
        <begin position="571"/>
        <end position="590"/>
    </location>
</feature>
<dbReference type="GO" id="GO:0005524">
    <property type="term" value="F:ATP binding"/>
    <property type="evidence" value="ECO:0007669"/>
    <property type="project" value="UniProtKB-KW"/>
</dbReference>
<dbReference type="GO" id="GO:0046872">
    <property type="term" value="F:metal ion binding"/>
    <property type="evidence" value="ECO:0007669"/>
    <property type="project" value="UniProtKB-KW"/>
</dbReference>
<evidence type="ECO:0000313" key="15">
    <source>
        <dbReference type="Proteomes" id="UP000009320"/>
    </source>
</evidence>